<protein>
    <submittedName>
        <fullName evidence="2">Uncharacterized protein</fullName>
    </submittedName>
</protein>
<reference evidence="2" key="1">
    <citation type="journal article" date="2014" name="Int. J. Syst. Evol. Microbiol.">
        <title>Complete genome sequence of Corynebacterium casei LMG S-19264T (=DSM 44701T), isolated from a smear-ripened cheese.</title>
        <authorList>
            <consortium name="US DOE Joint Genome Institute (JGI-PGF)"/>
            <person name="Walter F."/>
            <person name="Albersmeier A."/>
            <person name="Kalinowski J."/>
            <person name="Ruckert C."/>
        </authorList>
    </citation>
    <scope>NUCLEOTIDE SEQUENCE</scope>
    <source>
        <strain evidence="2">JCM 3276</strain>
    </source>
</reference>
<dbReference type="AlphaFoldDB" id="A0A918GSH6"/>
<accession>A0A918GSH6</accession>
<dbReference type="EMBL" id="BMRB01000007">
    <property type="protein sequence ID" value="GGS54493.1"/>
    <property type="molecule type" value="Genomic_DNA"/>
</dbReference>
<dbReference type="Proteomes" id="UP000660680">
    <property type="component" value="Unassembled WGS sequence"/>
</dbReference>
<comment type="caution">
    <text evidence="2">The sequence shown here is derived from an EMBL/GenBank/DDBJ whole genome shotgun (WGS) entry which is preliminary data.</text>
</comment>
<evidence type="ECO:0000256" key="1">
    <source>
        <dbReference type="SAM" id="MobiDB-lite"/>
    </source>
</evidence>
<organism evidence="2 3">
    <name type="scientific">Actinokineospora fastidiosa</name>
    <dbReference type="NCBI Taxonomy" id="1816"/>
    <lineage>
        <taxon>Bacteria</taxon>
        <taxon>Bacillati</taxon>
        <taxon>Actinomycetota</taxon>
        <taxon>Actinomycetes</taxon>
        <taxon>Pseudonocardiales</taxon>
        <taxon>Pseudonocardiaceae</taxon>
        <taxon>Actinokineospora</taxon>
    </lineage>
</organism>
<feature type="compositionally biased region" description="Basic and acidic residues" evidence="1">
    <location>
        <begin position="11"/>
        <end position="24"/>
    </location>
</feature>
<sequence>MNGRPEATDGGYREFDNDYDRDAWQEFTPWRPGDPSTKGEGPPPYAHDHAQPDGWFRTLFSAADPQRSVPKSPQSGKLTDRPSRWWTEDVPERFQPGERVRNNTPIHGKLGMQHVPDNTKGEVISTRHGLLGGEYVTIRFENGYIEEVDINTIERRSWWD</sequence>
<gene>
    <name evidence="2" type="ORF">GCM10010171_57050</name>
</gene>
<evidence type="ECO:0000313" key="3">
    <source>
        <dbReference type="Proteomes" id="UP000660680"/>
    </source>
</evidence>
<proteinExistence type="predicted"/>
<reference evidence="2" key="2">
    <citation type="submission" date="2020-09" db="EMBL/GenBank/DDBJ databases">
        <authorList>
            <person name="Sun Q."/>
            <person name="Ohkuma M."/>
        </authorList>
    </citation>
    <scope>NUCLEOTIDE SEQUENCE</scope>
    <source>
        <strain evidence="2">JCM 3276</strain>
    </source>
</reference>
<feature type="region of interest" description="Disordered" evidence="1">
    <location>
        <begin position="1"/>
        <end position="83"/>
    </location>
</feature>
<dbReference type="RefSeq" id="WP_189213701.1">
    <property type="nucleotide sequence ID" value="NZ_BMRB01000007.1"/>
</dbReference>
<name>A0A918GSH6_9PSEU</name>
<keyword evidence="3" id="KW-1185">Reference proteome</keyword>
<evidence type="ECO:0000313" key="2">
    <source>
        <dbReference type="EMBL" id="GGS54493.1"/>
    </source>
</evidence>